<evidence type="ECO:0000313" key="1">
    <source>
        <dbReference type="EMBL" id="JAD16495.1"/>
    </source>
</evidence>
<protein>
    <submittedName>
        <fullName evidence="1">Uncharacterized protein</fullName>
    </submittedName>
</protein>
<reference evidence="1" key="1">
    <citation type="submission" date="2014-09" db="EMBL/GenBank/DDBJ databases">
        <authorList>
            <person name="Magalhaes I.L.F."/>
            <person name="Oliveira U."/>
            <person name="Santos F.R."/>
            <person name="Vidigal T.H.D.A."/>
            <person name="Brescovit A.D."/>
            <person name="Santos A.J."/>
        </authorList>
    </citation>
    <scope>NUCLEOTIDE SEQUENCE</scope>
    <source>
        <tissue evidence="1">Shoot tissue taken approximately 20 cm above the soil surface</tissue>
    </source>
</reference>
<organism evidence="1">
    <name type="scientific">Arundo donax</name>
    <name type="common">Giant reed</name>
    <name type="synonym">Donax arundinaceus</name>
    <dbReference type="NCBI Taxonomy" id="35708"/>
    <lineage>
        <taxon>Eukaryota</taxon>
        <taxon>Viridiplantae</taxon>
        <taxon>Streptophyta</taxon>
        <taxon>Embryophyta</taxon>
        <taxon>Tracheophyta</taxon>
        <taxon>Spermatophyta</taxon>
        <taxon>Magnoliopsida</taxon>
        <taxon>Liliopsida</taxon>
        <taxon>Poales</taxon>
        <taxon>Poaceae</taxon>
        <taxon>PACMAD clade</taxon>
        <taxon>Arundinoideae</taxon>
        <taxon>Arundineae</taxon>
        <taxon>Arundo</taxon>
    </lineage>
</organism>
<dbReference type="EMBL" id="GBRH01281400">
    <property type="protein sequence ID" value="JAD16495.1"/>
    <property type="molecule type" value="Transcribed_RNA"/>
</dbReference>
<sequence>MCCPKYLHGPKDTCFLSQKAKAYYTCIALSKRQEAQQ</sequence>
<name>A0A0A8XUZ5_ARUDO</name>
<proteinExistence type="predicted"/>
<reference evidence="1" key="2">
    <citation type="journal article" date="2015" name="Data Brief">
        <title>Shoot transcriptome of the giant reed, Arundo donax.</title>
        <authorList>
            <person name="Barrero R.A."/>
            <person name="Guerrero F.D."/>
            <person name="Moolhuijzen P."/>
            <person name="Goolsby J.A."/>
            <person name="Tidwell J."/>
            <person name="Bellgard S.E."/>
            <person name="Bellgard M.I."/>
        </authorList>
    </citation>
    <scope>NUCLEOTIDE SEQUENCE</scope>
    <source>
        <tissue evidence="1">Shoot tissue taken approximately 20 cm above the soil surface</tissue>
    </source>
</reference>
<dbReference type="AlphaFoldDB" id="A0A0A8XUZ5"/>
<accession>A0A0A8XUZ5</accession>